<organism evidence="2 3">
    <name type="scientific">Colocasia esculenta</name>
    <name type="common">Wild taro</name>
    <name type="synonym">Arum esculentum</name>
    <dbReference type="NCBI Taxonomy" id="4460"/>
    <lineage>
        <taxon>Eukaryota</taxon>
        <taxon>Viridiplantae</taxon>
        <taxon>Streptophyta</taxon>
        <taxon>Embryophyta</taxon>
        <taxon>Tracheophyta</taxon>
        <taxon>Spermatophyta</taxon>
        <taxon>Magnoliopsida</taxon>
        <taxon>Liliopsida</taxon>
        <taxon>Araceae</taxon>
        <taxon>Aroideae</taxon>
        <taxon>Colocasieae</taxon>
        <taxon>Colocasia</taxon>
    </lineage>
</organism>
<accession>A0A843TD95</accession>
<gene>
    <name evidence="2" type="ORF">Taro_000889</name>
</gene>
<evidence type="ECO:0000256" key="1">
    <source>
        <dbReference type="SAM" id="MobiDB-lite"/>
    </source>
</evidence>
<proteinExistence type="predicted"/>
<protein>
    <submittedName>
        <fullName evidence="2">Uncharacterized protein</fullName>
    </submittedName>
</protein>
<keyword evidence="3" id="KW-1185">Reference proteome</keyword>
<feature type="region of interest" description="Disordered" evidence="1">
    <location>
        <begin position="298"/>
        <end position="324"/>
    </location>
</feature>
<evidence type="ECO:0000313" key="3">
    <source>
        <dbReference type="Proteomes" id="UP000652761"/>
    </source>
</evidence>
<name>A0A843TD95_COLES</name>
<dbReference type="EMBL" id="NMUH01000017">
    <property type="protein sequence ID" value="MQL68591.1"/>
    <property type="molecule type" value="Genomic_DNA"/>
</dbReference>
<reference evidence="2" key="1">
    <citation type="submission" date="2017-07" db="EMBL/GenBank/DDBJ databases">
        <title>Taro Niue Genome Assembly and Annotation.</title>
        <authorList>
            <person name="Atibalentja N."/>
            <person name="Keating K."/>
            <person name="Fields C.J."/>
        </authorList>
    </citation>
    <scope>NUCLEOTIDE SEQUENCE</scope>
    <source>
        <strain evidence="2">Niue_2</strain>
        <tissue evidence="2">Leaf</tissue>
    </source>
</reference>
<sequence>MRPTIKAALDVEQGLEVREEVGQRREIHIPRWDKRCESALHPCEFQTGWDDEIGETIIPMLRLALIRSPGVFTSVRGGGTMRQHLLSPGSHEDDRKEVYREDEKYGVMHRRDREGGRRGRVSRSRRDGEVFGEKMREIWWWRRRKNRGCLLKRLEGSLKGKGPTKSAPNGVPVGLPKFGLAPAVDRRLEACRQEHTERIYRFCHGSVDTPSTGVDIGFQILRQNDEEKVKCVDTASSGVDTSPSLQKTQLPDWDSVSTQSQAVLTQVPGSVATSLSSQKNSFAKMGQCKLQAILTRGRTRESRGIPGEKPAVLGKGADPTEEAQEKKDFWHFRCHQSRALPIEENLHRFPSRLLN</sequence>
<dbReference type="AlphaFoldDB" id="A0A843TD95"/>
<dbReference type="Proteomes" id="UP000652761">
    <property type="component" value="Unassembled WGS sequence"/>
</dbReference>
<evidence type="ECO:0000313" key="2">
    <source>
        <dbReference type="EMBL" id="MQL68591.1"/>
    </source>
</evidence>
<comment type="caution">
    <text evidence="2">The sequence shown here is derived from an EMBL/GenBank/DDBJ whole genome shotgun (WGS) entry which is preliminary data.</text>
</comment>